<dbReference type="AlphaFoldDB" id="A0A4R6WIU8"/>
<dbReference type="GO" id="GO:0005737">
    <property type="term" value="C:cytoplasm"/>
    <property type="evidence" value="ECO:0007669"/>
    <property type="project" value="TreeGrafter"/>
</dbReference>
<evidence type="ECO:0000256" key="1">
    <source>
        <dbReference type="ARBA" id="ARBA00023002"/>
    </source>
</evidence>
<sequence>MPGDTERIDRAQVVIIGGGVVGCSIAYHLTRLGVTDVLLLERNELASGATARSAGCVLHVRSDLSTTQMVSRTCAAMAELEELLGESLDFRQVGCIRAVFSEEREHEFVGMVRVLAEAGIPAESLDPPAAREICPWLELKASRRIIYVSADGYIDGARLNAAYARAARMLGARIRRGVSVSAILSESGRAVGVRTDQGTVEADWVVDAAGAWGVEVASWAGWGLPAASTRSHYWITAPDGSGSETCPVVQLPDMRTYLRPEVGGLLIGMQEPRSLTYDPLQITSDMAEMPLSNHTDDLDLLLEQSGALRTVVPTIDSWRFAHHIAGLSTYTPDGKFLIGPVPSLSNFLVAGGCCGSGVAASGGFGLSIAELINGSPMTIDIERYRPDRFGDVDPSSQDFRDRCAAARSSKSRG</sequence>
<dbReference type="Proteomes" id="UP000295783">
    <property type="component" value="Unassembled WGS sequence"/>
</dbReference>
<proteinExistence type="predicted"/>
<dbReference type="Pfam" id="PF01266">
    <property type="entry name" value="DAO"/>
    <property type="match status" value="1"/>
</dbReference>
<dbReference type="SUPFAM" id="SSF54373">
    <property type="entry name" value="FAD-linked reductases, C-terminal domain"/>
    <property type="match status" value="1"/>
</dbReference>
<dbReference type="RefSeq" id="WP_243735698.1">
    <property type="nucleotide sequence ID" value="NZ_SNYW01000013.1"/>
</dbReference>
<dbReference type="GO" id="GO:0016491">
    <property type="term" value="F:oxidoreductase activity"/>
    <property type="evidence" value="ECO:0007669"/>
    <property type="project" value="UniProtKB-KW"/>
</dbReference>
<dbReference type="InterPro" id="IPR006076">
    <property type="entry name" value="FAD-dep_OxRdtase"/>
</dbReference>
<dbReference type="InterPro" id="IPR036188">
    <property type="entry name" value="FAD/NAD-bd_sf"/>
</dbReference>
<feature type="region of interest" description="Disordered" evidence="2">
    <location>
        <begin position="390"/>
        <end position="413"/>
    </location>
</feature>
<keyword evidence="1" id="KW-0560">Oxidoreductase</keyword>
<organism evidence="4 5">
    <name type="scientific">Dongia mobilis</name>
    <dbReference type="NCBI Taxonomy" id="578943"/>
    <lineage>
        <taxon>Bacteria</taxon>
        <taxon>Pseudomonadati</taxon>
        <taxon>Pseudomonadota</taxon>
        <taxon>Alphaproteobacteria</taxon>
        <taxon>Rhodospirillales</taxon>
        <taxon>Dongiaceae</taxon>
        <taxon>Dongia</taxon>
    </lineage>
</organism>
<keyword evidence="5" id="KW-1185">Reference proteome</keyword>
<evidence type="ECO:0000259" key="3">
    <source>
        <dbReference type="Pfam" id="PF01266"/>
    </source>
</evidence>
<comment type="caution">
    <text evidence="4">The sequence shown here is derived from an EMBL/GenBank/DDBJ whole genome shotgun (WGS) entry which is preliminary data.</text>
</comment>
<reference evidence="4 5" key="1">
    <citation type="submission" date="2019-03" db="EMBL/GenBank/DDBJ databases">
        <title>Genomic Encyclopedia of Type Strains, Phase III (KMG-III): the genomes of soil and plant-associated and newly described type strains.</title>
        <authorList>
            <person name="Whitman W."/>
        </authorList>
    </citation>
    <scope>NUCLEOTIDE SEQUENCE [LARGE SCALE GENOMIC DNA]</scope>
    <source>
        <strain evidence="4 5">CGMCC 1.7660</strain>
    </source>
</reference>
<feature type="domain" description="FAD dependent oxidoreductase" evidence="3">
    <location>
        <begin position="13"/>
        <end position="371"/>
    </location>
</feature>
<evidence type="ECO:0000313" key="5">
    <source>
        <dbReference type="Proteomes" id="UP000295783"/>
    </source>
</evidence>
<dbReference type="Gene3D" id="3.30.9.10">
    <property type="entry name" value="D-Amino Acid Oxidase, subunit A, domain 2"/>
    <property type="match status" value="1"/>
</dbReference>
<evidence type="ECO:0000256" key="2">
    <source>
        <dbReference type="SAM" id="MobiDB-lite"/>
    </source>
</evidence>
<name>A0A4R6WIU8_9PROT</name>
<dbReference type="Gene3D" id="3.50.50.60">
    <property type="entry name" value="FAD/NAD(P)-binding domain"/>
    <property type="match status" value="1"/>
</dbReference>
<dbReference type="PROSITE" id="PS51257">
    <property type="entry name" value="PROKAR_LIPOPROTEIN"/>
    <property type="match status" value="1"/>
</dbReference>
<dbReference type="SUPFAM" id="SSF51905">
    <property type="entry name" value="FAD/NAD(P)-binding domain"/>
    <property type="match status" value="1"/>
</dbReference>
<protein>
    <submittedName>
        <fullName evidence="4">4-methylaminobutanoate oxidase (Formaldehyde-forming)</fullName>
    </submittedName>
</protein>
<gene>
    <name evidence="4" type="ORF">A8950_3468</name>
</gene>
<dbReference type="PANTHER" id="PTHR13847:SF287">
    <property type="entry name" value="FAD-DEPENDENT OXIDOREDUCTASE DOMAIN-CONTAINING PROTEIN 1"/>
    <property type="match status" value="1"/>
</dbReference>
<dbReference type="EMBL" id="SNYW01000013">
    <property type="protein sequence ID" value="TDQ78420.1"/>
    <property type="molecule type" value="Genomic_DNA"/>
</dbReference>
<accession>A0A4R6WIU8</accession>
<evidence type="ECO:0000313" key="4">
    <source>
        <dbReference type="EMBL" id="TDQ78420.1"/>
    </source>
</evidence>
<dbReference type="PANTHER" id="PTHR13847">
    <property type="entry name" value="SARCOSINE DEHYDROGENASE-RELATED"/>
    <property type="match status" value="1"/>
</dbReference>